<evidence type="ECO:0000256" key="1">
    <source>
        <dbReference type="SAM" id="MobiDB-lite"/>
    </source>
</evidence>
<feature type="region of interest" description="Disordered" evidence="1">
    <location>
        <begin position="263"/>
        <end position="305"/>
    </location>
</feature>
<protein>
    <submittedName>
        <fullName evidence="2">Uncharacterized protein</fullName>
    </submittedName>
</protein>
<evidence type="ECO:0000313" key="3">
    <source>
        <dbReference type="Proteomes" id="UP001151760"/>
    </source>
</evidence>
<organism evidence="2 3">
    <name type="scientific">Tanacetum coccineum</name>
    <dbReference type="NCBI Taxonomy" id="301880"/>
    <lineage>
        <taxon>Eukaryota</taxon>
        <taxon>Viridiplantae</taxon>
        <taxon>Streptophyta</taxon>
        <taxon>Embryophyta</taxon>
        <taxon>Tracheophyta</taxon>
        <taxon>Spermatophyta</taxon>
        <taxon>Magnoliopsida</taxon>
        <taxon>eudicotyledons</taxon>
        <taxon>Gunneridae</taxon>
        <taxon>Pentapetalae</taxon>
        <taxon>asterids</taxon>
        <taxon>campanulids</taxon>
        <taxon>Asterales</taxon>
        <taxon>Asteraceae</taxon>
        <taxon>Asteroideae</taxon>
        <taxon>Anthemideae</taxon>
        <taxon>Anthemidinae</taxon>
        <taxon>Tanacetum</taxon>
    </lineage>
</organism>
<sequence>MKNVVPTPPTDPPNTRDGSRKKEISLDNDRLLEHIISQDIMNIMMNSDSLPINVLPANNNYIVHICVNSLATLTNYAKMEQDYIDEYNKNLMLKAELLQHQKESFLNNRSFNNQNAPAILEFLKINEWQAKLNTKDVSFANLRKQIESLKGENVVEKDVQLNNPNFIAPGMFKIDLEPLAPKVLKNKDAHIDYIKHTQEHADTLREIVKNDRALRPSDSNLNYACHYVQRIQEVLVYVKDTCPYLTKPSEKLVGITPLNRTRRVRVSSSTKASKSKPRSNTKKDRIPQTSSSNKKKNKVEYHPRIAKSSLNNKNRVIEHVCNANVKHTTLNVNSELICVKCNQYMFNANHDVCFLEFVNDVNVSSKSKSPKNSKKNNIWKPTGKVFIDIGYRWKPTGQTFTIVGNMCPLTRITSIKVVPLKETTSKSVTIQNPEVKVYSRRPKVIKSVGSSSKSKIVESMISNNSKPNQSWGSNASDIPSSSLVNFRLSKFFSI</sequence>
<dbReference type="Proteomes" id="UP001151760">
    <property type="component" value="Unassembled WGS sequence"/>
</dbReference>
<reference evidence="2" key="2">
    <citation type="submission" date="2022-01" db="EMBL/GenBank/DDBJ databases">
        <authorList>
            <person name="Yamashiro T."/>
            <person name="Shiraishi A."/>
            <person name="Satake H."/>
            <person name="Nakayama K."/>
        </authorList>
    </citation>
    <scope>NUCLEOTIDE SEQUENCE</scope>
</reference>
<feature type="region of interest" description="Disordered" evidence="1">
    <location>
        <begin position="1"/>
        <end position="21"/>
    </location>
</feature>
<evidence type="ECO:0000313" key="2">
    <source>
        <dbReference type="EMBL" id="GJU01654.1"/>
    </source>
</evidence>
<gene>
    <name evidence="2" type="ORF">Tco_1111992</name>
</gene>
<dbReference type="EMBL" id="BQNB010020985">
    <property type="protein sequence ID" value="GJU01654.1"/>
    <property type="molecule type" value="Genomic_DNA"/>
</dbReference>
<reference evidence="2" key="1">
    <citation type="journal article" date="2022" name="Int. J. Mol. Sci.">
        <title>Draft Genome of Tanacetum Coccineum: Genomic Comparison of Closely Related Tanacetum-Family Plants.</title>
        <authorList>
            <person name="Yamashiro T."/>
            <person name="Shiraishi A."/>
            <person name="Nakayama K."/>
            <person name="Satake H."/>
        </authorList>
    </citation>
    <scope>NUCLEOTIDE SEQUENCE</scope>
</reference>
<comment type="caution">
    <text evidence="2">The sequence shown here is derived from an EMBL/GenBank/DDBJ whole genome shotgun (WGS) entry which is preliminary data.</text>
</comment>
<name>A0ABQ5INI3_9ASTR</name>
<feature type="compositionally biased region" description="Pro residues" evidence="1">
    <location>
        <begin position="1"/>
        <end position="12"/>
    </location>
</feature>
<accession>A0ABQ5INI3</accession>
<keyword evidence="3" id="KW-1185">Reference proteome</keyword>
<proteinExistence type="predicted"/>